<evidence type="ECO:0008006" key="3">
    <source>
        <dbReference type="Google" id="ProtNLM"/>
    </source>
</evidence>
<dbReference type="PANTHER" id="PTHR35317">
    <property type="entry name" value="OS04G0629600 PROTEIN"/>
    <property type="match status" value="1"/>
</dbReference>
<organism evidence="1 2">
    <name type="scientific">Cardamine amara subsp. amara</name>
    <dbReference type="NCBI Taxonomy" id="228776"/>
    <lineage>
        <taxon>Eukaryota</taxon>
        <taxon>Viridiplantae</taxon>
        <taxon>Streptophyta</taxon>
        <taxon>Embryophyta</taxon>
        <taxon>Tracheophyta</taxon>
        <taxon>Spermatophyta</taxon>
        <taxon>Magnoliopsida</taxon>
        <taxon>eudicotyledons</taxon>
        <taxon>Gunneridae</taxon>
        <taxon>Pentapetalae</taxon>
        <taxon>rosids</taxon>
        <taxon>malvids</taxon>
        <taxon>Brassicales</taxon>
        <taxon>Brassicaceae</taxon>
        <taxon>Cardamineae</taxon>
        <taxon>Cardamine</taxon>
    </lineage>
</organism>
<evidence type="ECO:0000313" key="2">
    <source>
        <dbReference type="Proteomes" id="UP001558713"/>
    </source>
</evidence>
<accession>A0ABD1B5J0</accession>
<dbReference type="EMBL" id="JBANAX010000328">
    <property type="protein sequence ID" value="KAL1213892.1"/>
    <property type="molecule type" value="Genomic_DNA"/>
</dbReference>
<protein>
    <recommendedName>
        <fullName evidence="3">UBN2 domain-containing protein</fullName>
    </recommendedName>
</protein>
<gene>
    <name evidence="1" type="ORF">V5N11_028649</name>
</gene>
<reference evidence="1 2" key="1">
    <citation type="submission" date="2024-04" db="EMBL/GenBank/DDBJ databases">
        <title>Genome assembly C_amara_ONT_v2.</title>
        <authorList>
            <person name="Yant L."/>
            <person name="Moore C."/>
            <person name="Slenker M."/>
        </authorList>
    </citation>
    <scope>NUCLEOTIDE SEQUENCE [LARGE SCALE GENOMIC DNA]</scope>
    <source>
        <tissue evidence="1">Leaf</tissue>
    </source>
</reference>
<comment type="caution">
    <text evidence="1">The sequence shown here is derived from an EMBL/GenBank/DDBJ whole genome shotgun (WGS) entry which is preliminary data.</text>
</comment>
<dbReference type="PANTHER" id="PTHR35317:SF35">
    <property type="entry name" value="DUF4219 DOMAIN-CONTAINING PROTEIN"/>
    <property type="match status" value="1"/>
</dbReference>
<proteinExistence type="predicted"/>
<dbReference type="AlphaFoldDB" id="A0ABD1B5J0"/>
<evidence type="ECO:0000313" key="1">
    <source>
        <dbReference type="EMBL" id="KAL1213892.1"/>
    </source>
</evidence>
<keyword evidence="2" id="KW-1185">Reference proteome</keyword>
<sequence>MTTILKTRKLWDVIENGVTAVVSTSESTPEMAKEREELIMKDMMALQILQTAVSDVIFPRIAPASSAKDAWNALETEFQGSSQVKMINLQSLRREYENLKMEESENINSFTTKLIGIGNQLRIHGEEKSDYHLVQKILISLPERFDSIVAVLEQTKDLSVLSVTDLIGTLKAHEKRVEARGEHSS</sequence>
<dbReference type="Pfam" id="PF14223">
    <property type="entry name" value="Retrotran_gag_2"/>
    <property type="match status" value="1"/>
</dbReference>
<dbReference type="Proteomes" id="UP001558713">
    <property type="component" value="Unassembled WGS sequence"/>
</dbReference>
<name>A0ABD1B5J0_CARAN</name>